<dbReference type="GO" id="GO:0005524">
    <property type="term" value="F:ATP binding"/>
    <property type="evidence" value="ECO:0007669"/>
    <property type="project" value="UniProtKB-UniRule"/>
</dbReference>
<evidence type="ECO:0000256" key="9">
    <source>
        <dbReference type="ARBA" id="ARBA00022989"/>
    </source>
</evidence>
<evidence type="ECO:0000256" key="14">
    <source>
        <dbReference type="PROSITE-ProRule" id="PRU00289"/>
    </source>
</evidence>
<evidence type="ECO:0000256" key="11">
    <source>
        <dbReference type="ARBA" id="ARBA00023136"/>
    </source>
</evidence>
<feature type="transmembrane region" description="Helical" evidence="16">
    <location>
        <begin position="203"/>
        <end position="223"/>
    </location>
</feature>
<sequence>MATSKSSNRSGGTRTTRSTSVAGRTGRSTATSRGRTPSQPQARSRPNARPRNTKKPGSGRRAARSGWFSEAFEGYGDDVAGTLLIGVAIVCGLGIYGGLGALGRFFRDIVVNVTGVFAYVVPVLMAAVGVWLIARPHEADDPAESASTRRRLVGALVGFAGLAGAAHLIVGPASIGEAGVFDANDNAGGLFGWLVAGPLDALLSRWGALALMPVVLFFAASLLSGRRMRTLFGDAKVALAPAGRVIGHAAGALFRLGPREAILDGPETEEDVDPNAPTRVMDGPGGRARFFDQDANPETGALDVPPELPPSGPPPATSTVAQATPPKRPKVVVPIDDSVDPEQLRMDLSPAEGSEWTLPNMNLLGRSGSKEVDEAAVAERGQRLEASLAEHGVETRLVGMVVGPTVTRYELELGIGVKVSKITNLNRDIAYALASSDVRIIAPIPGRQAIGVEVPNDERDVVALGDILTSAEAAKAKAPLEVGVGRDIAGRSVMVNLATMPHVLIAGQTGAGKSSCLNSILTSLMMRVTPDQVGLILIDPKRVELTQYDRIPHLLTSVVTDPKKAANALDWAVREMERRYDLLQEAGVRDIGGYNSNFDADKLSSPLGAEREWERMRYILVVVDELSDLMMVAARDVENSICRLAQMARAVGIHLVIATQRPSVNVITGVIKANVPARMAFAVASATDSKVVLDQTGAERLVGRGDMLLLGPAASTPQRIQGAWVEESEVHDIVSHWREQAPAVEARYTEGVADETERPGGDDPVTAGSADPHDDDELLKQAWELVVRSQLGSTSMLQRKLRVGFARAGRLMDLLEERSIVGPSEGSKARTVNMTPEELEDLINSGNF</sequence>
<dbReference type="InterPro" id="IPR050206">
    <property type="entry name" value="FtsK/SpoIIIE/SftA"/>
</dbReference>
<dbReference type="GO" id="GO:0007059">
    <property type="term" value="P:chromosome segregation"/>
    <property type="evidence" value="ECO:0007669"/>
    <property type="project" value="UniProtKB-KW"/>
</dbReference>
<protein>
    <submittedName>
        <fullName evidence="18">Putative DNA translocase FtsK</fullName>
    </submittedName>
</protein>
<name>R4Z7M6_9ACTN</name>
<keyword evidence="9 16" id="KW-1133">Transmembrane helix</keyword>
<evidence type="ECO:0000313" key="18">
    <source>
        <dbReference type="EMBL" id="CCM65772.1"/>
    </source>
</evidence>
<proteinExistence type="inferred from homology"/>
<keyword evidence="11 16" id="KW-0472">Membrane</keyword>
<evidence type="ECO:0000256" key="4">
    <source>
        <dbReference type="ARBA" id="ARBA00022618"/>
    </source>
</evidence>
<dbReference type="OrthoDB" id="9807790at2"/>
<dbReference type="InterPro" id="IPR025199">
    <property type="entry name" value="FtsK_4TM"/>
</dbReference>
<dbReference type="PROSITE" id="PS50901">
    <property type="entry name" value="FTSK"/>
    <property type="match status" value="1"/>
</dbReference>
<evidence type="ECO:0000259" key="17">
    <source>
        <dbReference type="PROSITE" id="PS50901"/>
    </source>
</evidence>
<feature type="region of interest" description="Disordered" evidence="15">
    <location>
        <begin position="294"/>
        <end position="332"/>
    </location>
</feature>
<dbReference type="GO" id="GO:0051301">
    <property type="term" value="P:cell division"/>
    <property type="evidence" value="ECO:0007669"/>
    <property type="project" value="UniProtKB-KW"/>
</dbReference>
<dbReference type="SUPFAM" id="SSF46785">
    <property type="entry name" value="Winged helix' DNA-binding domain"/>
    <property type="match status" value="1"/>
</dbReference>
<keyword evidence="4" id="KW-0132">Cell division</keyword>
<dbReference type="SMART" id="SM00843">
    <property type="entry name" value="Ftsk_gamma"/>
    <property type="match status" value="1"/>
</dbReference>
<evidence type="ECO:0000256" key="13">
    <source>
        <dbReference type="ARBA" id="ARBA00024986"/>
    </source>
</evidence>
<feature type="transmembrane region" description="Helical" evidence="16">
    <location>
        <begin position="109"/>
        <end position="132"/>
    </location>
</feature>
<dbReference type="HOGENOM" id="CLU_001981_2_2_11"/>
<keyword evidence="7" id="KW-0159">Chromosome partition</keyword>
<feature type="transmembrane region" description="Helical" evidence="16">
    <location>
        <begin position="83"/>
        <end position="103"/>
    </location>
</feature>
<feature type="transmembrane region" description="Helical" evidence="16">
    <location>
        <begin position="152"/>
        <end position="170"/>
    </location>
</feature>
<dbReference type="RefSeq" id="WP_012230815.1">
    <property type="nucleotide sequence ID" value="NZ_HG422565.1"/>
</dbReference>
<evidence type="ECO:0000256" key="15">
    <source>
        <dbReference type="SAM" id="MobiDB-lite"/>
    </source>
</evidence>
<evidence type="ECO:0000256" key="3">
    <source>
        <dbReference type="ARBA" id="ARBA00022475"/>
    </source>
</evidence>
<dbReference type="Pfam" id="PF13491">
    <property type="entry name" value="FtsK_4TM"/>
    <property type="match status" value="1"/>
</dbReference>
<keyword evidence="12" id="KW-0131">Cell cycle</keyword>
<dbReference type="eggNOG" id="COG1674">
    <property type="taxonomic scope" value="Bacteria"/>
</dbReference>
<keyword evidence="8 14" id="KW-0067">ATP-binding</keyword>
<dbReference type="Gene3D" id="1.10.10.10">
    <property type="entry name" value="Winged helix-like DNA-binding domain superfamily/Winged helix DNA-binding domain"/>
    <property type="match status" value="1"/>
</dbReference>
<gene>
    <name evidence="18" type="ORF">BN381_80302</name>
</gene>
<evidence type="ECO:0000256" key="5">
    <source>
        <dbReference type="ARBA" id="ARBA00022692"/>
    </source>
</evidence>
<keyword evidence="6 14" id="KW-0547">Nucleotide-binding</keyword>
<feature type="compositionally biased region" description="Basic residues" evidence="15">
    <location>
        <begin position="46"/>
        <end position="63"/>
    </location>
</feature>
<keyword evidence="5 16" id="KW-0812">Transmembrane</keyword>
<dbReference type="InterPro" id="IPR036388">
    <property type="entry name" value="WH-like_DNA-bd_sf"/>
</dbReference>
<dbReference type="SUPFAM" id="SSF52540">
    <property type="entry name" value="P-loop containing nucleoside triphosphate hydrolases"/>
    <property type="match status" value="1"/>
</dbReference>
<dbReference type="GO" id="GO:0003677">
    <property type="term" value="F:DNA binding"/>
    <property type="evidence" value="ECO:0007669"/>
    <property type="project" value="UniProtKB-KW"/>
</dbReference>
<comment type="similarity">
    <text evidence="2">Belongs to the FtsK/SpoIIIE/SftA family.</text>
</comment>
<feature type="region of interest" description="Disordered" evidence="15">
    <location>
        <begin position="750"/>
        <end position="774"/>
    </location>
</feature>
<organism evidence="18 19">
    <name type="scientific">Candidatus Neomicrothrix parvicella RN1</name>
    <dbReference type="NCBI Taxonomy" id="1229780"/>
    <lineage>
        <taxon>Bacteria</taxon>
        <taxon>Bacillati</taxon>
        <taxon>Actinomycetota</taxon>
        <taxon>Acidimicrobiia</taxon>
        <taxon>Acidimicrobiales</taxon>
        <taxon>Microthrixaceae</taxon>
        <taxon>Candidatus Neomicrothrix</taxon>
    </lineage>
</organism>
<feature type="domain" description="FtsK" evidence="17">
    <location>
        <begin position="490"/>
        <end position="690"/>
    </location>
</feature>
<dbReference type="InterPro" id="IPR041027">
    <property type="entry name" value="FtsK_alpha"/>
</dbReference>
<evidence type="ECO:0000256" key="1">
    <source>
        <dbReference type="ARBA" id="ARBA00004651"/>
    </source>
</evidence>
<dbReference type="PANTHER" id="PTHR22683:SF41">
    <property type="entry name" value="DNA TRANSLOCASE FTSK"/>
    <property type="match status" value="1"/>
</dbReference>
<dbReference type="InterPro" id="IPR036390">
    <property type="entry name" value="WH_DNA-bd_sf"/>
</dbReference>
<dbReference type="CDD" id="cd01127">
    <property type="entry name" value="TrwB_TraG_TraD_VirD4"/>
    <property type="match status" value="1"/>
</dbReference>
<evidence type="ECO:0000256" key="7">
    <source>
        <dbReference type="ARBA" id="ARBA00022829"/>
    </source>
</evidence>
<feature type="compositionally biased region" description="Low complexity" evidence="15">
    <location>
        <begin position="1"/>
        <end position="36"/>
    </location>
</feature>
<accession>R4Z7M6</accession>
<dbReference type="Gene3D" id="3.30.980.40">
    <property type="match status" value="1"/>
</dbReference>
<evidence type="ECO:0000313" key="19">
    <source>
        <dbReference type="Proteomes" id="UP000018291"/>
    </source>
</evidence>
<feature type="binding site" evidence="14">
    <location>
        <begin position="507"/>
        <end position="514"/>
    </location>
    <ligand>
        <name>ATP</name>
        <dbReference type="ChEBI" id="CHEBI:30616"/>
    </ligand>
</feature>
<evidence type="ECO:0000256" key="8">
    <source>
        <dbReference type="ARBA" id="ARBA00022840"/>
    </source>
</evidence>
<dbReference type="Pfam" id="PF09397">
    <property type="entry name" value="FtsK_gamma"/>
    <property type="match status" value="1"/>
</dbReference>
<evidence type="ECO:0000256" key="2">
    <source>
        <dbReference type="ARBA" id="ARBA00006474"/>
    </source>
</evidence>
<dbReference type="InterPro" id="IPR027417">
    <property type="entry name" value="P-loop_NTPase"/>
</dbReference>
<keyword evidence="3" id="KW-1003">Cell membrane</keyword>
<dbReference type="STRING" id="1229780.BN381_80302"/>
<evidence type="ECO:0000256" key="10">
    <source>
        <dbReference type="ARBA" id="ARBA00023125"/>
    </source>
</evidence>
<keyword evidence="10" id="KW-0238">DNA-binding</keyword>
<feature type="compositionally biased region" description="Pro residues" evidence="15">
    <location>
        <begin position="306"/>
        <end position="316"/>
    </location>
</feature>
<keyword evidence="19" id="KW-1185">Reference proteome</keyword>
<evidence type="ECO:0000256" key="12">
    <source>
        <dbReference type="ARBA" id="ARBA00023306"/>
    </source>
</evidence>
<comment type="subcellular location">
    <subcellularLocation>
        <location evidence="1">Cell membrane</location>
        <topology evidence="1">Multi-pass membrane protein</topology>
    </subcellularLocation>
</comment>
<dbReference type="Pfam" id="PF17854">
    <property type="entry name" value="FtsK_alpha"/>
    <property type="match status" value="1"/>
</dbReference>
<dbReference type="Pfam" id="PF01580">
    <property type="entry name" value="FtsK_SpoIIIE"/>
    <property type="match status" value="1"/>
</dbReference>
<dbReference type="InterPro" id="IPR002543">
    <property type="entry name" value="FtsK_dom"/>
</dbReference>
<dbReference type="Proteomes" id="UP000018291">
    <property type="component" value="Unassembled WGS sequence"/>
</dbReference>
<dbReference type="Gene3D" id="3.40.50.300">
    <property type="entry name" value="P-loop containing nucleotide triphosphate hydrolases"/>
    <property type="match status" value="1"/>
</dbReference>
<dbReference type="AlphaFoldDB" id="R4Z7M6"/>
<feature type="region of interest" description="Disordered" evidence="15">
    <location>
        <begin position="1"/>
        <end position="63"/>
    </location>
</feature>
<evidence type="ECO:0000256" key="16">
    <source>
        <dbReference type="SAM" id="Phobius"/>
    </source>
</evidence>
<dbReference type="EMBL" id="CANL01000078">
    <property type="protein sequence ID" value="CCM65772.1"/>
    <property type="molecule type" value="Genomic_DNA"/>
</dbReference>
<dbReference type="GO" id="GO:0005886">
    <property type="term" value="C:plasma membrane"/>
    <property type="evidence" value="ECO:0007669"/>
    <property type="project" value="UniProtKB-SubCell"/>
</dbReference>
<reference evidence="18 19" key="1">
    <citation type="journal article" date="2013" name="ISME J.">
        <title>Metabolic model for the filamentous 'Candidatus Microthrix parvicella' based on genomic and metagenomic analyses.</title>
        <authorList>
            <person name="Jon McIlroy S."/>
            <person name="Kristiansen R."/>
            <person name="Albertsen M."/>
            <person name="Michael Karst S."/>
            <person name="Rossetti S."/>
            <person name="Lund Nielsen J."/>
            <person name="Tandoi V."/>
            <person name="James Seviour R."/>
            <person name="Nielsen P.H."/>
        </authorList>
    </citation>
    <scope>NUCLEOTIDE SEQUENCE [LARGE SCALE GENOMIC DNA]</scope>
    <source>
        <strain evidence="18 19">RN1</strain>
    </source>
</reference>
<evidence type="ECO:0000256" key="6">
    <source>
        <dbReference type="ARBA" id="ARBA00022741"/>
    </source>
</evidence>
<comment type="caution">
    <text evidence="18">The sequence shown here is derived from an EMBL/GenBank/DDBJ whole genome shotgun (WGS) entry which is preliminary data.</text>
</comment>
<comment type="function">
    <text evidence="13">Essential cell division protein that coordinates cell division and chromosome segregation. The N-terminus is involved in assembly of the cell-division machinery. The C-terminus functions as a DNA motor that moves dsDNA in an ATP-dependent manner towards the dif recombination site, which is located within the replication terminus region. Required for activation of the Xer recombinase, allowing activation of chromosome unlinking by recombination.</text>
</comment>
<dbReference type="PANTHER" id="PTHR22683">
    <property type="entry name" value="SPORULATION PROTEIN RELATED"/>
    <property type="match status" value="1"/>
</dbReference>
<dbReference type="InterPro" id="IPR018541">
    <property type="entry name" value="Ftsk_gamma"/>
</dbReference>